<dbReference type="GO" id="GO:0016757">
    <property type="term" value="F:glycosyltransferase activity"/>
    <property type="evidence" value="ECO:0007669"/>
    <property type="project" value="TreeGrafter"/>
</dbReference>
<comment type="caution">
    <text evidence="1">The sequence shown here is derived from an EMBL/GenBank/DDBJ whole genome shotgun (WGS) entry which is preliminary data.</text>
</comment>
<gene>
    <name evidence="1" type="ORF">COX22_04400</name>
</gene>
<name>A0A2G9ZJR3_9BACT</name>
<dbReference type="Proteomes" id="UP000230729">
    <property type="component" value="Unassembled WGS sequence"/>
</dbReference>
<sequence length="431" mass="48860">MIKIKIFTGLTKVGDVQMGEAQDYLHIARILQAAGFDVELITAEKLKSNELKSQQYKETVIPKIIAASDIIIAGSYAPTNAILQAHKQAKVIILKLYEPSPVASLEFSDFKHMADRAVIQQYCTDALKLHLAVADMILYPSENAKYFYLGLLAGVGRLNHWQYAADRNYDHFLLPFSHGITIDSPRRKQEYYQKKYHNIQAGDNLVLWNGGIWNWYDPLTLIRAIVYAVRKNPSIKLIFQGYKHPDWPATPVGGQAISLSKKTGLFNKNIFFDDCWIPVRERSAYLSSVDLAVIFSQNILDSHFGARNRIFDHLWAGTPIIITANDSFATEIKDNGLGCVVKPQDHIGAGKTILSLFADKQILTAIGENIKRYRHNLTYGQSLKPLLAFCLRGQKAADWKKIPDRLLKILLKDFRFSEAKLFKLRNKHGKN</sequence>
<evidence type="ECO:0008006" key="3">
    <source>
        <dbReference type="Google" id="ProtNLM"/>
    </source>
</evidence>
<dbReference type="Gene3D" id="3.40.50.2000">
    <property type="entry name" value="Glycogen Phosphorylase B"/>
    <property type="match status" value="1"/>
</dbReference>
<protein>
    <recommendedName>
        <fullName evidence="3">Glycosyl transferase family 1 domain-containing protein</fullName>
    </recommendedName>
</protein>
<dbReference type="PANTHER" id="PTHR12526:SF635">
    <property type="entry name" value="GLYCOSYL TRANSFERASE GROUP 1"/>
    <property type="match status" value="1"/>
</dbReference>
<evidence type="ECO:0000313" key="2">
    <source>
        <dbReference type="Proteomes" id="UP000230729"/>
    </source>
</evidence>
<evidence type="ECO:0000313" key="1">
    <source>
        <dbReference type="EMBL" id="PIP33423.1"/>
    </source>
</evidence>
<dbReference type="PANTHER" id="PTHR12526">
    <property type="entry name" value="GLYCOSYLTRANSFERASE"/>
    <property type="match status" value="1"/>
</dbReference>
<reference evidence="1 2" key="1">
    <citation type="submission" date="2017-09" db="EMBL/GenBank/DDBJ databases">
        <title>Depth-based differentiation of microbial function through sediment-hosted aquifers and enrichment of novel symbionts in the deep terrestrial subsurface.</title>
        <authorList>
            <person name="Probst A.J."/>
            <person name="Ladd B."/>
            <person name="Jarett J.K."/>
            <person name="Geller-Mcgrath D.E."/>
            <person name="Sieber C.M."/>
            <person name="Emerson J.B."/>
            <person name="Anantharaman K."/>
            <person name="Thomas B.C."/>
            <person name="Malmstrom R."/>
            <person name="Stieglmeier M."/>
            <person name="Klingl A."/>
            <person name="Woyke T."/>
            <person name="Ryan C.M."/>
            <person name="Banfield J.F."/>
        </authorList>
    </citation>
    <scope>NUCLEOTIDE SEQUENCE [LARGE SCALE GENOMIC DNA]</scope>
    <source>
        <strain evidence="1">CG23_combo_of_CG06-09_8_20_14_all_49_15</strain>
    </source>
</reference>
<proteinExistence type="predicted"/>
<organism evidence="1 2">
    <name type="scientific">Candidatus Falkowbacteria bacterium CG23_combo_of_CG06-09_8_20_14_all_49_15</name>
    <dbReference type="NCBI Taxonomy" id="1974572"/>
    <lineage>
        <taxon>Bacteria</taxon>
        <taxon>Candidatus Falkowiibacteriota</taxon>
    </lineage>
</organism>
<dbReference type="SUPFAM" id="SSF53756">
    <property type="entry name" value="UDP-Glycosyltransferase/glycogen phosphorylase"/>
    <property type="match status" value="1"/>
</dbReference>
<dbReference type="AlphaFoldDB" id="A0A2G9ZJR3"/>
<dbReference type="EMBL" id="PCSD01000103">
    <property type="protein sequence ID" value="PIP33423.1"/>
    <property type="molecule type" value="Genomic_DNA"/>
</dbReference>
<accession>A0A2G9ZJR3</accession>